<evidence type="ECO:0000256" key="2">
    <source>
        <dbReference type="ARBA" id="ARBA00012755"/>
    </source>
</evidence>
<dbReference type="EC" id="3.2.1.22" evidence="2"/>
<evidence type="ECO:0000313" key="9">
    <source>
        <dbReference type="Proteomes" id="UP000604117"/>
    </source>
</evidence>
<dbReference type="CDD" id="cd14791">
    <property type="entry name" value="GH36"/>
    <property type="match status" value="1"/>
</dbReference>
<dbReference type="InterPro" id="IPR013785">
    <property type="entry name" value="Aldolase_TIM"/>
</dbReference>
<dbReference type="PANTHER" id="PTHR43053:SF3">
    <property type="entry name" value="ALPHA-GALACTOSIDASE C-RELATED"/>
    <property type="match status" value="1"/>
</dbReference>
<proteinExistence type="predicted"/>
<dbReference type="Pfam" id="PF16875">
    <property type="entry name" value="Glyco_hydro_36N"/>
    <property type="match status" value="1"/>
</dbReference>
<evidence type="ECO:0000256" key="1">
    <source>
        <dbReference type="ARBA" id="ARBA00001255"/>
    </source>
</evidence>
<dbReference type="InterPro" id="IPR031705">
    <property type="entry name" value="Glyco_hydro_36_C"/>
</dbReference>
<evidence type="ECO:0000256" key="5">
    <source>
        <dbReference type="SAM" id="MobiDB-lite"/>
    </source>
</evidence>
<dbReference type="PANTHER" id="PTHR43053">
    <property type="entry name" value="GLYCOSIDASE FAMILY 31"/>
    <property type="match status" value="1"/>
</dbReference>
<dbReference type="InterPro" id="IPR038417">
    <property type="entry name" value="Alpga-gal_N_sf"/>
</dbReference>
<evidence type="ECO:0000313" key="8">
    <source>
        <dbReference type="EMBL" id="GIF73484.1"/>
    </source>
</evidence>
<name>A0ABQ4CQC7_9ACTN</name>
<sequence>MIEPVVLAAAGAAVVLDVAGPGLPRVVHWGADPGPLDEVDLRALVTAAGGAVPSTTGGPIQPVGSMPLLPTQWDGYAGRPGVTGDRAGRWPFLRLARAGAVTVADNTVVAEAVDETAGVRVRCELRLDAHGVLHVQHTLTNVGCTDAWTVAALRTLLPIPEQATEILDFTGRWGLERVPQRRPLGNGTHARESRRGRTGHDATPLLIAGTPGFEFARGEVWAVHIGWSGGHEEYAERISGSTAVLGGGELLEPGEVRLEPGASYTTPVGFFAWSGDGLDGVRDRFHRMIRDRAGHPRTPRPLTLNVWEAVYFDHDLDRLTRLADLAATVGVERFVLDDGWFPGRRDDTAGLGDWVVDPTVWPDGLHPLVDHVRGLGMRFGLWFEPEMVNPDSRLAREHPEWILASPGRLPREHRHQHVLDVARPEVADYLFTAIDALVTEYALDYLKWDHNRDLLEAAPDGVAGVHRQTAAVYGLLDRIRARHPGLEIESCASGGGRVDLGILARTDRVWTSDSNDALDRQQIQRWTGLLLPPELMGSHVGPSPAHTTWRSAGLPFRTATALVGHAGIEWDISTCTPEELDTLREWATLYKRLRPILHSGRTVDGDVYGVVTDDAAVFVHTQLDNAPELRPRRVRLPGLAPDRRYRVTRCWGADAALPPDGVTLTGRALGTVGLELPWLRPEQAIVLEVSAA</sequence>
<feature type="domain" description="Glycosyl hydrolase family 36 N-terminal" evidence="7">
    <location>
        <begin position="22"/>
        <end position="259"/>
    </location>
</feature>
<dbReference type="Gene3D" id="3.20.20.70">
    <property type="entry name" value="Aldolase class I"/>
    <property type="match status" value="1"/>
</dbReference>
<gene>
    <name evidence="8" type="primary">galA_2</name>
    <name evidence="8" type="ORF">Asi02nite_30020</name>
</gene>
<organism evidence="8 9">
    <name type="scientific">Asanoa siamensis</name>
    <dbReference type="NCBI Taxonomy" id="926357"/>
    <lineage>
        <taxon>Bacteria</taxon>
        <taxon>Bacillati</taxon>
        <taxon>Actinomycetota</taxon>
        <taxon>Actinomycetes</taxon>
        <taxon>Micromonosporales</taxon>
        <taxon>Micromonosporaceae</taxon>
        <taxon>Asanoa</taxon>
    </lineage>
</organism>
<accession>A0ABQ4CQC7</accession>
<dbReference type="Pfam" id="PF02065">
    <property type="entry name" value="Melibiase"/>
    <property type="match status" value="1"/>
</dbReference>
<dbReference type="InterPro" id="IPR013780">
    <property type="entry name" value="Glyco_hydro_b"/>
</dbReference>
<dbReference type="PROSITE" id="PS00512">
    <property type="entry name" value="ALPHA_GALACTOSIDASE"/>
    <property type="match status" value="1"/>
</dbReference>
<feature type="compositionally biased region" description="Basic and acidic residues" evidence="5">
    <location>
        <begin position="189"/>
        <end position="200"/>
    </location>
</feature>
<evidence type="ECO:0000259" key="7">
    <source>
        <dbReference type="Pfam" id="PF16875"/>
    </source>
</evidence>
<dbReference type="EMBL" id="BONE01000021">
    <property type="protein sequence ID" value="GIF73484.1"/>
    <property type="molecule type" value="Genomic_DNA"/>
</dbReference>
<dbReference type="InterPro" id="IPR002252">
    <property type="entry name" value="Glyco_hydro_36"/>
</dbReference>
<dbReference type="Proteomes" id="UP000604117">
    <property type="component" value="Unassembled WGS sequence"/>
</dbReference>
<dbReference type="PRINTS" id="PR00743">
    <property type="entry name" value="GLHYDRLASE36"/>
</dbReference>
<dbReference type="InterPro" id="IPR050985">
    <property type="entry name" value="Alpha-glycosidase_related"/>
</dbReference>
<dbReference type="Pfam" id="PF16874">
    <property type="entry name" value="Glyco_hydro_36C"/>
    <property type="match status" value="1"/>
</dbReference>
<dbReference type="InterPro" id="IPR031704">
    <property type="entry name" value="Glyco_hydro_36_N"/>
</dbReference>
<dbReference type="RefSeq" id="WP_203713422.1">
    <property type="nucleotide sequence ID" value="NZ_BONE01000021.1"/>
</dbReference>
<dbReference type="Gene3D" id="2.70.98.60">
    <property type="entry name" value="alpha-galactosidase from lactobacil brevis"/>
    <property type="match status" value="1"/>
</dbReference>
<evidence type="ECO:0000256" key="3">
    <source>
        <dbReference type="ARBA" id="ARBA00022801"/>
    </source>
</evidence>
<reference evidence="8 9" key="1">
    <citation type="submission" date="2021-01" db="EMBL/GenBank/DDBJ databases">
        <title>Whole genome shotgun sequence of Asanoa siamensis NBRC 107932.</title>
        <authorList>
            <person name="Komaki H."/>
            <person name="Tamura T."/>
        </authorList>
    </citation>
    <scope>NUCLEOTIDE SEQUENCE [LARGE SCALE GENOMIC DNA]</scope>
    <source>
        <strain evidence="8 9">NBRC 107932</strain>
    </source>
</reference>
<keyword evidence="3" id="KW-0378">Hydrolase</keyword>
<evidence type="ECO:0000259" key="6">
    <source>
        <dbReference type="Pfam" id="PF16874"/>
    </source>
</evidence>
<protein>
    <recommendedName>
        <fullName evidence="2">alpha-galactosidase</fullName>
        <ecNumber evidence="2">3.2.1.22</ecNumber>
    </recommendedName>
</protein>
<dbReference type="InterPro" id="IPR017853">
    <property type="entry name" value="GH"/>
</dbReference>
<feature type="domain" description="Glycosyl hydrolase family 36 C-terminal" evidence="6">
    <location>
        <begin position="614"/>
        <end position="684"/>
    </location>
</feature>
<comment type="caution">
    <text evidence="8">The sequence shown here is derived from an EMBL/GenBank/DDBJ whole genome shotgun (WGS) entry which is preliminary data.</text>
</comment>
<dbReference type="InterPro" id="IPR000111">
    <property type="entry name" value="Glyco_hydro_27/36_CS"/>
</dbReference>
<keyword evidence="4" id="KW-0326">Glycosidase</keyword>
<feature type="region of interest" description="Disordered" evidence="5">
    <location>
        <begin position="180"/>
        <end position="203"/>
    </location>
</feature>
<dbReference type="Gene3D" id="2.60.40.1180">
    <property type="entry name" value="Golgi alpha-mannosidase II"/>
    <property type="match status" value="1"/>
</dbReference>
<dbReference type="SUPFAM" id="SSF51445">
    <property type="entry name" value="(Trans)glycosidases"/>
    <property type="match status" value="1"/>
</dbReference>
<keyword evidence="9" id="KW-1185">Reference proteome</keyword>
<comment type="catalytic activity">
    <reaction evidence="1">
        <text>Hydrolysis of terminal, non-reducing alpha-D-galactose residues in alpha-D-galactosides, including galactose oligosaccharides, galactomannans and galactolipids.</text>
        <dbReference type="EC" id="3.2.1.22"/>
    </reaction>
</comment>
<evidence type="ECO:0000256" key="4">
    <source>
        <dbReference type="ARBA" id="ARBA00023295"/>
    </source>
</evidence>